<dbReference type="SUPFAM" id="SSF52833">
    <property type="entry name" value="Thioredoxin-like"/>
    <property type="match status" value="1"/>
</dbReference>
<dbReference type="AlphaFoldDB" id="A0A6J4PGZ5"/>
<protein>
    <recommendedName>
        <fullName evidence="2">DUF1223 domain-containing protein</fullName>
    </recommendedName>
</protein>
<evidence type="ECO:0000313" key="1">
    <source>
        <dbReference type="EMBL" id="CAA9412578.1"/>
    </source>
</evidence>
<reference evidence="1" key="1">
    <citation type="submission" date="2020-02" db="EMBL/GenBank/DDBJ databases">
        <authorList>
            <person name="Meier V. D."/>
        </authorList>
    </citation>
    <scope>NUCLEOTIDE SEQUENCE</scope>
    <source>
        <strain evidence="1">AVDCRST_MAG15</strain>
    </source>
</reference>
<name>A0A6J4PGZ5_9RHOB</name>
<gene>
    <name evidence="1" type="ORF">AVDCRST_MAG15-1707</name>
</gene>
<proteinExistence type="predicted"/>
<organism evidence="1">
    <name type="scientific">uncultured Rubellimicrobium sp</name>
    <dbReference type="NCBI Taxonomy" id="543078"/>
    <lineage>
        <taxon>Bacteria</taxon>
        <taxon>Pseudomonadati</taxon>
        <taxon>Pseudomonadota</taxon>
        <taxon>Alphaproteobacteria</taxon>
        <taxon>Rhodobacterales</taxon>
        <taxon>Roseobacteraceae</taxon>
        <taxon>Rubellimicrobium</taxon>
        <taxon>environmental samples</taxon>
    </lineage>
</organism>
<dbReference type="InterPro" id="IPR010634">
    <property type="entry name" value="DUF1223"/>
</dbReference>
<evidence type="ECO:0008006" key="2">
    <source>
        <dbReference type="Google" id="ProtNLM"/>
    </source>
</evidence>
<dbReference type="EMBL" id="CADCUU010000242">
    <property type="protein sequence ID" value="CAA9412578.1"/>
    <property type="molecule type" value="Genomic_DNA"/>
</dbReference>
<accession>A0A6J4PGZ5</accession>
<dbReference type="PANTHER" id="PTHR36057">
    <property type="match status" value="1"/>
</dbReference>
<sequence>MRLLTATSIALSTLSPQVTLAEQKLPVVVELFTSQGCSSCPPADEMLADLAHMDGVIALALHVDYWDYIGWPDGFASPGHTARQEAYARTAGERMVYTPQIIVNGADRIIGGDTMAVLERLHAHADGTTPVDLRASREGDDLLIEAPAMPLETPLEVHLVRYLPKDDVVITGGENAGLTMSYSNIVSSWETLTTWDGTEPLSLTVPAEGDEPAVVLLQEPGPGRIRAASKVDH</sequence>
<dbReference type="InterPro" id="IPR036249">
    <property type="entry name" value="Thioredoxin-like_sf"/>
</dbReference>
<dbReference type="Pfam" id="PF06764">
    <property type="entry name" value="DUF1223"/>
    <property type="match status" value="1"/>
</dbReference>
<dbReference type="PANTHER" id="PTHR36057:SF1">
    <property type="entry name" value="LIPOPROTEIN LIPID ATTACHMENT SITE-LIKE PROTEIN, PUTATIVE (DUF1223)-RELATED"/>
    <property type="match status" value="1"/>
</dbReference>